<evidence type="ECO:0000313" key="7">
    <source>
        <dbReference type="EMBL" id="WNM62596.1"/>
    </source>
</evidence>
<dbReference type="Proteomes" id="UP001302494">
    <property type="component" value="Chromosome"/>
</dbReference>
<name>A0AA96K103_9BACT</name>
<dbReference type="Pfam" id="PF04066">
    <property type="entry name" value="MrpF_PhaF"/>
    <property type="match status" value="1"/>
</dbReference>
<evidence type="ECO:0000313" key="8">
    <source>
        <dbReference type="Proteomes" id="UP001302494"/>
    </source>
</evidence>
<gene>
    <name evidence="7" type="ORF">PQG83_02285</name>
</gene>
<protein>
    <submittedName>
        <fullName evidence="7">MrpF/PhaF family protein</fullName>
    </submittedName>
</protein>
<evidence type="ECO:0000256" key="4">
    <source>
        <dbReference type="ARBA" id="ARBA00022989"/>
    </source>
</evidence>
<dbReference type="AlphaFoldDB" id="A0AA96K103"/>
<dbReference type="RefSeq" id="WP_312746305.1">
    <property type="nucleotide sequence ID" value="NZ_CP116968.1"/>
</dbReference>
<evidence type="ECO:0000256" key="6">
    <source>
        <dbReference type="SAM" id="Phobius"/>
    </source>
</evidence>
<organism evidence="7 8">
    <name type="scientific">Candidatus Nitrospira neomarina</name>
    <dbReference type="NCBI Taxonomy" id="3020899"/>
    <lineage>
        <taxon>Bacteria</taxon>
        <taxon>Pseudomonadati</taxon>
        <taxon>Nitrospirota</taxon>
        <taxon>Nitrospiria</taxon>
        <taxon>Nitrospirales</taxon>
        <taxon>Nitrospiraceae</taxon>
        <taxon>Nitrospira</taxon>
    </lineage>
</organism>
<comment type="subcellular location">
    <subcellularLocation>
        <location evidence="1">Cell membrane</location>
        <topology evidence="1">Multi-pass membrane protein</topology>
    </subcellularLocation>
</comment>
<feature type="transmembrane region" description="Helical" evidence="6">
    <location>
        <begin position="32"/>
        <end position="54"/>
    </location>
</feature>
<evidence type="ECO:0000256" key="2">
    <source>
        <dbReference type="ARBA" id="ARBA00022475"/>
    </source>
</evidence>
<keyword evidence="3 6" id="KW-0812">Transmembrane</keyword>
<evidence type="ECO:0000256" key="3">
    <source>
        <dbReference type="ARBA" id="ARBA00022692"/>
    </source>
</evidence>
<reference evidence="7 8" key="1">
    <citation type="submission" date="2023-01" db="EMBL/GenBank/DDBJ databases">
        <title>Cultivation and genomic characterization of new, ubiquitous marine nitrite-oxidizing bacteria from the Nitrospirales.</title>
        <authorList>
            <person name="Mueller A.J."/>
            <person name="Daebeler A."/>
            <person name="Herbold C.W."/>
            <person name="Kirkegaard R.H."/>
            <person name="Daims H."/>
        </authorList>
    </citation>
    <scope>NUCLEOTIDE SEQUENCE [LARGE SCALE GENOMIC DNA]</scope>
    <source>
        <strain evidence="7 8">DK</strain>
    </source>
</reference>
<feature type="transmembrane region" description="Helical" evidence="6">
    <location>
        <begin position="60"/>
        <end position="82"/>
    </location>
</feature>
<evidence type="ECO:0000256" key="5">
    <source>
        <dbReference type="ARBA" id="ARBA00023136"/>
    </source>
</evidence>
<keyword evidence="5 6" id="KW-0472">Membrane</keyword>
<evidence type="ECO:0000256" key="1">
    <source>
        <dbReference type="ARBA" id="ARBA00004651"/>
    </source>
</evidence>
<keyword evidence="8" id="KW-1185">Reference proteome</keyword>
<proteinExistence type="predicted"/>
<keyword evidence="4 6" id="KW-1133">Transmembrane helix</keyword>
<feature type="transmembrane region" description="Helical" evidence="6">
    <location>
        <begin position="6"/>
        <end position="25"/>
    </location>
</feature>
<dbReference type="GO" id="GO:0015075">
    <property type="term" value="F:monoatomic ion transmembrane transporter activity"/>
    <property type="evidence" value="ECO:0007669"/>
    <property type="project" value="InterPro"/>
</dbReference>
<dbReference type="KEGG" id="nneo:PQG83_02285"/>
<accession>A0AA96K103</accession>
<sequence>MMLDMVYDVALMWGALLMMVLLGFLMYSRSFLIRILALDVLSMVMITFLVLYALQHHAAYYLDVALALALLSFIGTLGAAGYHRHRGPT</sequence>
<dbReference type="EMBL" id="CP116968">
    <property type="protein sequence ID" value="WNM62596.1"/>
    <property type="molecule type" value="Genomic_DNA"/>
</dbReference>
<dbReference type="GO" id="GO:0005886">
    <property type="term" value="C:plasma membrane"/>
    <property type="evidence" value="ECO:0007669"/>
    <property type="project" value="UniProtKB-SubCell"/>
</dbReference>
<keyword evidence="2" id="KW-1003">Cell membrane</keyword>
<dbReference type="InterPro" id="IPR007208">
    <property type="entry name" value="MrpF/PhaF-like"/>
</dbReference>